<dbReference type="Proteomes" id="UP000295221">
    <property type="component" value="Unassembled WGS sequence"/>
</dbReference>
<comment type="caution">
    <text evidence="1">The sequence shown here is derived from an EMBL/GenBank/DDBJ whole genome shotgun (WGS) entry which is preliminary data.</text>
</comment>
<evidence type="ECO:0000313" key="1">
    <source>
        <dbReference type="EMBL" id="TCO06143.1"/>
    </source>
</evidence>
<evidence type="ECO:0000313" key="2">
    <source>
        <dbReference type="Proteomes" id="UP000295221"/>
    </source>
</evidence>
<dbReference type="RefSeq" id="WP_132434753.1">
    <property type="nucleotide sequence ID" value="NZ_SLWK01000013.1"/>
</dbReference>
<keyword evidence="2" id="KW-1185">Reference proteome</keyword>
<gene>
    <name evidence="1" type="ORF">EV194_11358</name>
</gene>
<dbReference type="PROSITE" id="PS51257">
    <property type="entry name" value="PROKAR_LIPOPROTEIN"/>
    <property type="match status" value="1"/>
</dbReference>
<sequence>MLKKYLKLTLLTAPFFLGCATHRETSATDHQKLIFRLQAGINKGGIVENTQLDVVPGSPVDGFSGATNRGFNVGARILKPIGYNALETGLDFMVNSQEFSYRDETNQFFGNREVSLVQYMVPVLWNFGIVRKHHEQGLFQIKIGPVVQYNLLHFTHQGQLPEYSYNSVSAGISLGASSTPFRFQNGNSLGWFIEGYRGSQIYEDFYNQKSFDMPGSSYAKFGIIYQFNPF</sequence>
<protein>
    <recommendedName>
        <fullName evidence="3">Outer membrane protein with beta-barrel domain</fullName>
    </recommendedName>
</protein>
<dbReference type="OrthoDB" id="1121120at2"/>
<organism evidence="1 2">
    <name type="scientific">Natronoflexus pectinivorans</name>
    <dbReference type="NCBI Taxonomy" id="682526"/>
    <lineage>
        <taxon>Bacteria</taxon>
        <taxon>Pseudomonadati</taxon>
        <taxon>Bacteroidota</taxon>
        <taxon>Bacteroidia</taxon>
        <taxon>Marinilabiliales</taxon>
        <taxon>Marinilabiliaceae</taxon>
        <taxon>Natronoflexus</taxon>
    </lineage>
</organism>
<dbReference type="AlphaFoldDB" id="A0A4R2GDW1"/>
<name>A0A4R2GDW1_9BACT</name>
<dbReference type="EMBL" id="SLWK01000013">
    <property type="protein sequence ID" value="TCO06143.1"/>
    <property type="molecule type" value="Genomic_DNA"/>
</dbReference>
<reference evidence="1 2" key="1">
    <citation type="submission" date="2019-03" db="EMBL/GenBank/DDBJ databases">
        <title>Genomic Encyclopedia of Type Strains, Phase IV (KMG-IV): sequencing the most valuable type-strain genomes for metagenomic binning, comparative biology and taxonomic classification.</title>
        <authorList>
            <person name="Goeker M."/>
        </authorList>
    </citation>
    <scope>NUCLEOTIDE SEQUENCE [LARGE SCALE GENOMIC DNA]</scope>
    <source>
        <strain evidence="1 2">DSM 24179</strain>
    </source>
</reference>
<proteinExistence type="predicted"/>
<accession>A0A4R2GDW1</accession>
<evidence type="ECO:0008006" key="3">
    <source>
        <dbReference type="Google" id="ProtNLM"/>
    </source>
</evidence>